<evidence type="ECO:0000313" key="1">
    <source>
        <dbReference type="EMBL" id="NYI69131.1"/>
    </source>
</evidence>
<reference evidence="1 2" key="1">
    <citation type="submission" date="2020-07" db="EMBL/GenBank/DDBJ databases">
        <title>Sequencing the genomes of 1000 actinobacteria strains.</title>
        <authorList>
            <person name="Klenk H.-P."/>
        </authorList>
    </citation>
    <scope>NUCLEOTIDE SEQUENCE [LARGE SCALE GENOMIC DNA]</scope>
    <source>
        <strain evidence="1 2">DSM 26341</strain>
    </source>
</reference>
<organism evidence="1 2">
    <name type="scientific">Spelaeicoccus albus</name>
    <dbReference type="NCBI Taxonomy" id="1280376"/>
    <lineage>
        <taxon>Bacteria</taxon>
        <taxon>Bacillati</taxon>
        <taxon>Actinomycetota</taxon>
        <taxon>Actinomycetes</taxon>
        <taxon>Micrococcales</taxon>
        <taxon>Brevibacteriaceae</taxon>
        <taxon>Spelaeicoccus</taxon>
    </lineage>
</organism>
<protein>
    <submittedName>
        <fullName evidence="1">Uncharacterized protein</fullName>
    </submittedName>
</protein>
<dbReference type="AlphaFoldDB" id="A0A7Z0D594"/>
<dbReference type="Proteomes" id="UP000539111">
    <property type="component" value="Unassembled WGS sequence"/>
</dbReference>
<gene>
    <name evidence="1" type="ORF">BJY26_003437</name>
</gene>
<dbReference type="EMBL" id="JACBZP010000001">
    <property type="protein sequence ID" value="NYI69131.1"/>
    <property type="molecule type" value="Genomic_DNA"/>
</dbReference>
<dbReference type="RefSeq" id="WP_179429400.1">
    <property type="nucleotide sequence ID" value="NZ_JACBZP010000001.1"/>
</dbReference>
<name>A0A7Z0D594_9MICO</name>
<sequence>MAAPAMRLVTFVDFDDGANQSTVSISARHELELAGGRRALLLNDRGWTSSGPSNVWAHTTEQEIVDTARAVVGPDEPFGTRTEGEMATAHWRDLQQSAQKQSVEISAGELRRLPHDVEISARLRRRLHH</sequence>
<keyword evidence="2" id="KW-1185">Reference proteome</keyword>
<accession>A0A7Z0D594</accession>
<proteinExistence type="predicted"/>
<comment type="caution">
    <text evidence="1">The sequence shown here is derived from an EMBL/GenBank/DDBJ whole genome shotgun (WGS) entry which is preliminary data.</text>
</comment>
<evidence type="ECO:0000313" key="2">
    <source>
        <dbReference type="Proteomes" id="UP000539111"/>
    </source>
</evidence>